<evidence type="ECO:0000313" key="4">
    <source>
        <dbReference type="Proteomes" id="UP000011682"/>
    </source>
</evidence>
<reference evidence="3" key="1">
    <citation type="submission" date="2013-05" db="EMBL/GenBank/DDBJ databases">
        <title>Genome assembly of Cystobacter fuscus DSM 2262.</title>
        <authorList>
            <person name="Sharma G."/>
            <person name="Khatri I."/>
            <person name="Kaur C."/>
            <person name="Mayilraj S."/>
            <person name="Subramanian S."/>
        </authorList>
    </citation>
    <scope>NUCLEOTIDE SEQUENCE [LARGE SCALE GENOMIC DNA]</scope>
    <source>
        <strain evidence="3">DSM 2262</strain>
    </source>
</reference>
<feature type="chain" id="PRO_5004554821" evidence="2">
    <location>
        <begin position="33"/>
        <end position="560"/>
    </location>
</feature>
<name>S9QAR4_CYSF2</name>
<dbReference type="OrthoDB" id="5731828at2"/>
<proteinExistence type="predicted"/>
<dbReference type="Proteomes" id="UP000011682">
    <property type="component" value="Unassembled WGS sequence"/>
</dbReference>
<evidence type="ECO:0000256" key="2">
    <source>
        <dbReference type="SAM" id="SignalP"/>
    </source>
</evidence>
<evidence type="ECO:0000313" key="3">
    <source>
        <dbReference type="EMBL" id="EPX58424.1"/>
    </source>
</evidence>
<organism evidence="3 4">
    <name type="scientific">Cystobacter fuscus (strain ATCC 25194 / DSM 2262 / NBRC 100088 / M29)</name>
    <dbReference type="NCBI Taxonomy" id="1242864"/>
    <lineage>
        <taxon>Bacteria</taxon>
        <taxon>Pseudomonadati</taxon>
        <taxon>Myxococcota</taxon>
        <taxon>Myxococcia</taxon>
        <taxon>Myxococcales</taxon>
        <taxon>Cystobacterineae</taxon>
        <taxon>Archangiaceae</taxon>
        <taxon>Cystobacter</taxon>
    </lineage>
</organism>
<feature type="region of interest" description="Disordered" evidence="1">
    <location>
        <begin position="535"/>
        <end position="560"/>
    </location>
</feature>
<keyword evidence="2" id="KW-0732">Signal</keyword>
<dbReference type="EMBL" id="ANAH02000024">
    <property type="protein sequence ID" value="EPX58424.1"/>
    <property type="molecule type" value="Genomic_DNA"/>
</dbReference>
<accession>S9QAR4</accession>
<keyword evidence="4" id="KW-1185">Reference proteome</keyword>
<dbReference type="RefSeq" id="WP_002627900.1">
    <property type="nucleotide sequence ID" value="NZ_ANAH02000024.1"/>
</dbReference>
<dbReference type="PROSITE" id="PS51257">
    <property type="entry name" value="PROKAR_LIPOPROTEIN"/>
    <property type="match status" value="1"/>
</dbReference>
<gene>
    <name evidence="3" type="ORF">D187_003896</name>
</gene>
<comment type="caution">
    <text evidence="3">The sequence shown here is derived from an EMBL/GenBank/DDBJ whole genome shotgun (WGS) entry which is preliminary data.</text>
</comment>
<evidence type="ECO:0000256" key="1">
    <source>
        <dbReference type="SAM" id="MobiDB-lite"/>
    </source>
</evidence>
<dbReference type="AlphaFoldDB" id="S9QAR4"/>
<dbReference type="Gene3D" id="2.60.120.560">
    <property type="entry name" value="Exo-inulinase, domain 1"/>
    <property type="match status" value="1"/>
</dbReference>
<sequence>MMKSTSGRTQRAARAALLPALFPMLWLGSACGEPPLDDTREEPVMTQEQGASDANLYDSFTRANHDSRLYSLEQGVHAWTPNPYWGSAWGIMSGRAYLSKDDGTWMDHYATVPGSANVRVMVTLAALGEFSGLTFRHVDRGNCWKLATDLGARKYFLTKYEGYTQYFPLQIEQAPVAGDVLEVRTSGTRIDVYINGVHKGGVNDASHQYATRVGLLASQDNLARFDEFKVYTQGTRDATLQPFTSNSVWNLPIGQEAVYASTTDPATRDFLATWFDNRTINAWANWNEYSHPISFASTTDPLATVSDFNDSSRNGTYNVPATATIANGSDKHMHVVNPSRTYIDEAWATTRQSTTAYTVGRHHKIDLYGSGLGPQNGVRAYGGAAVGGLIRAWETTPTHPKYTGKIQHAIALAVDRAQLYYSGGSSGYDSKGYGTAKGYVWPATEQDWNSEWNYKGNVPMGAYFAIPPSVDINAQGLTADGKMVAQALQDHGAYVTDATVGAVTFYVEPTAPSTFAANLRKDAAKLRSLLRRVTNNSAATPNGPGARRVPMLPDLATPQP</sequence>
<dbReference type="eggNOG" id="COG2931">
    <property type="taxonomic scope" value="Bacteria"/>
</dbReference>
<feature type="signal peptide" evidence="2">
    <location>
        <begin position="1"/>
        <end position="32"/>
    </location>
</feature>
<protein>
    <submittedName>
        <fullName evidence="3">Uncharacterized protein</fullName>
    </submittedName>
</protein>